<evidence type="ECO:0000313" key="2">
    <source>
        <dbReference type="EMBL" id="KIW13232.1"/>
    </source>
</evidence>
<evidence type="ECO:0000256" key="1">
    <source>
        <dbReference type="SAM" id="MobiDB-lite"/>
    </source>
</evidence>
<dbReference type="EMBL" id="KN847497">
    <property type="protein sequence ID" value="KIW13232.1"/>
    <property type="molecule type" value="Genomic_DNA"/>
</dbReference>
<accession>A0A0D1ZK74</accession>
<dbReference type="Proteomes" id="UP000053328">
    <property type="component" value="Unassembled WGS sequence"/>
</dbReference>
<evidence type="ECO:0000313" key="3">
    <source>
        <dbReference type="Proteomes" id="UP000053328"/>
    </source>
</evidence>
<name>A0A0D1ZK74_9EURO</name>
<reference evidence="2 3" key="1">
    <citation type="submission" date="2015-01" db="EMBL/GenBank/DDBJ databases">
        <title>The Genome Sequence of Exophiala spinifera CBS89968.</title>
        <authorList>
            <consortium name="The Broad Institute Genomics Platform"/>
            <person name="Cuomo C."/>
            <person name="de Hoog S."/>
            <person name="Gorbushina A."/>
            <person name="Stielow B."/>
            <person name="Teixiera M."/>
            <person name="Abouelleil A."/>
            <person name="Chapman S.B."/>
            <person name="Priest M."/>
            <person name="Young S.K."/>
            <person name="Wortman J."/>
            <person name="Nusbaum C."/>
            <person name="Birren B."/>
        </authorList>
    </citation>
    <scope>NUCLEOTIDE SEQUENCE [LARGE SCALE GENOMIC DNA]</scope>
    <source>
        <strain evidence="2 3">CBS 89968</strain>
    </source>
</reference>
<dbReference type="AlphaFoldDB" id="A0A0D1ZK74"/>
<dbReference type="OrthoDB" id="4156944at2759"/>
<feature type="compositionally biased region" description="Basic residues" evidence="1">
    <location>
        <begin position="1"/>
        <end position="11"/>
    </location>
</feature>
<dbReference type="GeneID" id="27335502"/>
<keyword evidence="3" id="KW-1185">Reference proteome</keyword>
<dbReference type="RefSeq" id="XP_016233448.1">
    <property type="nucleotide sequence ID" value="XM_016382745.1"/>
</dbReference>
<dbReference type="VEuPathDB" id="FungiDB:PV08_08419"/>
<feature type="region of interest" description="Disordered" evidence="1">
    <location>
        <begin position="1"/>
        <end position="75"/>
    </location>
</feature>
<organism evidence="2 3">
    <name type="scientific">Exophiala spinifera</name>
    <dbReference type="NCBI Taxonomy" id="91928"/>
    <lineage>
        <taxon>Eukaryota</taxon>
        <taxon>Fungi</taxon>
        <taxon>Dikarya</taxon>
        <taxon>Ascomycota</taxon>
        <taxon>Pezizomycotina</taxon>
        <taxon>Eurotiomycetes</taxon>
        <taxon>Chaetothyriomycetidae</taxon>
        <taxon>Chaetothyriales</taxon>
        <taxon>Herpotrichiellaceae</taxon>
        <taxon>Exophiala</taxon>
    </lineage>
</organism>
<feature type="compositionally biased region" description="Basic residues" evidence="1">
    <location>
        <begin position="47"/>
        <end position="56"/>
    </location>
</feature>
<sequence length="275" mass="31484">MKKPVMNRRNRPLTFQSNRSVDDIRNPASPKSVSFTSHDHNRSGRGSAKRGSHRISKVKDNDTNPSPRQLDRYRSSVHDAVTKDFDNVEKNLLTSLEELSVDFDNHIGKLTSIEEPLGKPFATETLSILKEGDEQQQEVLLQDQVAAFRKLRADKEEILRRLWEEWEGTQLQLIGLAAEVLGQDALTFAQVRDEDLKPGQREKLQSTLTNAQRLFDKKREHQEGLQQHLGAFEENIGQIASKTEKTVVEMQQQYNTQKSKLFKGLHRHIELLAAL</sequence>
<gene>
    <name evidence="2" type="ORF">PV08_08419</name>
</gene>
<dbReference type="HOGENOM" id="CLU_086085_0_0_1"/>
<proteinExistence type="predicted"/>
<protein>
    <submittedName>
        <fullName evidence="2">Uncharacterized protein</fullName>
    </submittedName>
</protein>